<evidence type="ECO:0000256" key="2">
    <source>
        <dbReference type="ARBA" id="ARBA00022763"/>
    </source>
</evidence>
<evidence type="ECO:0000256" key="3">
    <source>
        <dbReference type="ARBA" id="ARBA00022801"/>
    </source>
</evidence>
<evidence type="ECO:0000256" key="4">
    <source>
        <dbReference type="ARBA" id="ARBA00023204"/>
    </source>
</evidence>
<accession>A0ABV9EZ29</accession>
<dbReference type="Proteomes" id="UP001595957">
    <property type="component" value="Unassembled WGS sequence"/>
</dbReference>
<dbReference type="PANTHER" id="PTHR10429">
    <property type="entry name" value="DNA-3-METHYLADENINE GLYCOSYLASE"/>
    <property type="match status" value="1"/>
</dbReference>
<comment type="similarity">
    <text evidence="1 5">Belongs to the DNA glycosylase MPG family.</text>
</comment>
<dbReference type="Pfam" id="PF02245">
    <property type="entry name" value="Pur_DNA_glyco"/>
    <property type="match status" value="1"/>
</dbReference>
<dbReference type="RefSeq" id="WP_380804978.1">
    <property type="nucleotide sequence ID" value="NZ_JBHSFZ010000025.1"/>
</dbReference>
<keyword evidence="4 5" id="KW-0234">DNA repair</keyword>
<dbReference type="EMBL" id="JBHSFZ010000025">
    <property type="protein sequence ID" value="MFC4594917.1"/>
    <property type="molecule type" value="Genomic_DNA"/>
</dbReference>
<dbReference type="GO" id="GO:0016798">
    <property type="term" value="F:hydrolase activity, acting on glycosyl bonds"/>
    <property type="evidence" value="ECO:0007669"/>
    <property type="project" value="UniProtKB-KW"/>
</dbReference>
<dbReference type="NCBIfam" id="NF002003">
    <property type="entry name" value="PRK00802.1-3"/>
    <property type="match status" value="1"/>
</dbReference>
<sequence>MTIFDAGPALEESFFQHKAPTIARGLIGATLLINGVGGRIVETEAYDISDPASHSFGGQKRRNAVMFGPPGHAYIYRIYGLHWCLNAVAGEAGSAVLIRALEPLEGIGQMVVRRGISDPRLLCSGPGRLCQALGIDGSLNGAPLGDAPFQLFAPGGESPITEGRRIGIRVGVDTPWRFGLSNSPFLSRPFAAEGFAAG</sequence>
<dbReference type="HAMAP" id="MF_00527">
    <property type="entry name" value="3MGH"/>
    <property type="match status" value="1"/>
</dbReference>
<gene>
    <name evidence="6" type="ORF">ACFO3E_12040</name>
</gene>
<dbReference type="CDD" id="cd00540">
    <property type="entry name" value="AAG"/>
    <property type="match status" value="1"/>
</dbReference>
<dbReference type="Gene3D" id="3.10.300.10">
    <property type="entry name" value="Methylpurine-DNA glycosylase (MPG)"/>
    <property type="match status" value="1"/>
</dbReference>
<evidence type="ECO:0000256" key="5">
    <source>
        <dbReference type="HAMAP-Rule" id="MF_00527"/>
    </source>
</evidence>
<dbReference type="InterPro" id="IPR036995">
    <property type="entry name" value="MPG_sf"/>
</dbReference>
<dbReference type="NCBIfam" id="TIGR00567">
    <property type="entry name" value="3mg"/>
    <property type="match status" value="1"/>
</dbReference>
<comment type="caution">
    <text evidence="6">The sequence shown here is derived from an EMBL/GenBank/DDBJ whole genome shotgun (WGS) entry which is preliminary data.</text>
</comment>
<dbReference type="SUPFAM" id="SSF50486">
    <property type="entry name" value="FMT C-terminal domain-like"/>
    <property type="match status" value="1"/>
</dbReference>
<reference evidence="7" key="1">
    <citation type="journal article" date="2019" name="Int. J. Syst. Evol. Microbiol.">
        <title>The Global Catalogue of Microorganisms (GCM) 10K type strain sequencing project: providing services to taxonomists for standard genome sequencing and annotation.</title>
        <authorList>
            <consortium name="The Broad Institute Genomics Platform"/>
            <consortium name="The Broad Institute Genome Sequencing Center for Infectious Disease"/>
            <person name="Wu L."/>
            <person name="Ma J."/>
        </authorList>
    </citation>
    <scope>NUCLEOTIDE SEQUENCE [LARGE SCALE GENOMIC DNA]</scope>
    <source>
        <strain evidence="7">NBRC 103632</strain>
    </source>
</reference>
<keyword evidence="2 5" id="KW-0227">DNA damage</keyword>
<name>A0ABV9EZ29_9SPHN</name>
<keyword evidence="3 5" id="KW-0378">Hydrolase</keyword>
<dbReference type="PANTHER" id="PTHR10429:SF0">
    <property type="entry name" value="DNA-3-METHYLADENINE GLYCOSYLASE"/>
    <property type="match status" value="1"/>
</dbReference>
<keyword evidence="6" id="KW-0326">Glycosidase</keyword>
<dbReference type="InterPro" id="IPR003180">
    <property type="entry name" value="MPG"/>
</dbReference>
<evidence type="ECO:0000313" key="6">
    <source>
        <dbReference type="EMBL" id="MFC4594917.1"/>
    </source>
</evidence>
<organism evidence="6 7">
    <name type="scientific">Sphingobium tyrosinilyticum</name>
    <dbReference type="NCBI Taxonomy" id="2715436"/>
    <lineage>
        <taxon>Bacteria</taxon>
        <taxon>Pseudomonadati</taxon>
        <taxon>Pseudomonadota</taxon>
        <taxon>Alphaproteobacteria</taxon>
        <taxon>Sphingomonadales</taxon>
        <taxon>Sphingomonadaceae</taxon>
        <taxon>Sphingobium</taxon>
    </lineage>
</organism>
<evidence type="ECO:0000313" key="7">
    <source>
        <dbReference type="Proteomes" id="UP001595957"/>
    </source>
</evidence>
<evidence type="ECO:0000256" key="1">
    <source>
        <dbReference type="ARBA" id="ARBA00009232"/>
    </source>
</evidence>
<dbReference type="InterPro" id="IPR011034">
    <property type="entry name" value="Formyl_transferase-like_C_sf"/>
</dbReference>
<protein>
    <recommendedName>
        <fullName evidence="5">Putative 3-methyladenine DNA glycosylase</fullName>
        <ecNumber evidence="5">3.2.2.-</ecNumber>
    </recommendedName>
</protein>
<dbReference type="EC" id="3.2.2.-" evidence="5"/>
<keyword evidence="7" id="KW-1185">Reference proteome</keyword>
<proteinExistence type="inferred from homology"/>